<dbReference type="Proteomes" id="UP000494165">
    <property type="component" value="Unassembled WGS sequence"/>
</dbReference>
<organism evidence="2 3">
    <name type="scientific">Cloeon dipterum</name>
    <dbReference type="NCBI Taxonomy" id="197152"/>
    <lineage>
        <taxon>Eukaryota</taxon>
        <taxon>Metazoa</taxon>
        <taxon>Ecdysozoa</taxon>
        <taxon>Arthropoda</taxon>
        <taxon>Hexapoda</taxon>
        <taxon>Insecta</taxon>
        <taxon>Pterygota</taxon>
        <taxon>Palaeoptera</taxon>
        <taxon>Ephemeroptera</taxon>
        <taxon>Pisciforma</taxon>
        <taxon>Baetidae</taxon>
        <taxon>Cloeon</taxon>
    </lineage>
</organism>
<feature type="region of interest" description="Disordered" evidence="1">
    <location>
        <begin position="41"/>
        <end position="70"/>
    </location>
</feature>
<evidence type="ECO:0000313" key="3">
    <source>
        <dbReference type="Proteomes" id="UP000494165"/>
    </source>
</evidence>
<gene>
    <name evidence="2" type="ORF">CLODIP_2_CD14981</name>
</gene>
<feature type="compositionally biased region" description="Acidic residues" evidence="1">
    <location>
        <begin position="61"/>
        <end position="70"/>
    </location>
</feature>
<keyword evidence="3" id="KW-1185">Reference proteome</keyword>
<name>A0A8S1E5Y7_9INSE</name>
<accession>A0A8S1E5Y7</accession>
<proteinExistence type="predicted"/>
<evidence type="ECO:0000256" key="1">
    <source>
        <dbReference type="SAM" id="MobiDB-lite"/>
    </source>
</evidence>
<reference evidence="2 3" key="1">
    <citation type="submission" date="2020-04" db="EMBL/GenBank/DDBJ databases">
        <authorList>
            <person name="Alioto T."/>
            <person name="Alioto T."/>
            <person name="Gomez Garrido J."/>
        </authorList>
    </citation>
    <scope>NUCLEOTIDE SEQUENCE [LARGE SCALE GENOMIC DNA]</scope>
</reference>
<dbReference type="EMBL" id="CADEPI010000939">
    <property type="protein sequence ID" value="CAB3388839.1"/>
    <property type="molecule type" value="Genomic_DNA"/>
</dbReference>
<feature type="compositionally biased region" description="Low complexity" evidence="1">
    <location>
        <begin position="41"/>
        <end position="53"/>
    </location>
</feature>
<sequence>MQAASKAAAARDRLSVERGVVAENVASLEMFCRLAFYAASSSSLPSSDSSNASIDVKPVGADEDGSSLRG</sequence>
<dbReference type="AlphaFoldDB" id="A0A8S1E5Y7"/>
<comment type="caution">
    <text evidence="2">The sequence shown here is derived from an EMBL/GenBank/DDBJ whole genome shotgun (WGS) entry which is preliminary data.</text>
</comment>
<protein>
    <submittedName>
        <fullName evidence="2">Uncharacterized protein</fullName>
    </submittedName>
</protein>
<evidence type="ECO:0000313" key="2">
    <source>
        <dbReference type="EMBL" id="CAB3388839.1"/>
    </source>
</evidence>